<feature type="region of interest" description="Disordered" evidence="6">
    <location>
        <begin position="280"/>
        <end position="340"/>
    </location>
</feature>
<name>A0A4E0RZD6_FASHE</name>
<feature type="compositionally biased region" description="Low complexity" evidence="6">
    <location>
        <begin position="1362"/>
        <end position="1393"/>
    </location>
</feature>
<feature type="region of interest" description="Disordered" evidence="6">
    <location>
        <begin position="623"/>
        <end position="676"/>
    </location>
</feature>
<dbReference type="InterPro" id="IPR011009">
    <property type="entry name" value="Kinase-like_dom_sf"/>
</dbReference>
<dbReference type="SUPFAM" id="SSF48726">
    <property type="entry name" value="Immunoglobulin"/>
    <property type="match status" value="1"/>
</dbReference>
<evidence type="ECO:0000256" key="4">
    <source>
        <dbReference type="ARBA" id="ARBA00022777"/>
    </source>
</evidence>
<feature type="compositionally biased region" description="Basic and acidic residues" evidence="6">
    <location>
        <begin position="797"/>
        <end position="818"/>
    </location>
</feature>
<dbReference type="EMBL" id="JXXN02001497">
    <property type="protein sequence ID" value="THD24642.1"/>
    <property type="molecule type" value="Genomic_DNA"/>
</dbReference>
<proteinExistence type="predicted"/>
<dbReference type="InterPro" id="IPR007110">
    <property type="entry name" value="Ig-like_dom"/>
</dbReference>
<feature type="region of interest" description="Disordered" evidence="6">
    <location>
        <begin position="894"/>
        <end position="948"/>
    </location>
</feature>
<feature type="compositionally biased region" description="Low complexity" evidence="6">
    <location>
        <begin position="931"/>
        <end position="948"/>
    </location>
</feature>
<feature type="compositionally biased region" description="Polar residues" evidence="6">
    <location>
        <begin position="1394"/>
        <end position="1417"/>
    </location>
</feature>
<dbReference type="PROSITE" id="PS50835">
    <property type="entry name" value="IG_LIKE"/>
    <property type="match status" value="1"/>
</dbReference>
<keyword evidence="5" id="KW-0067">ATP-binding</keyword>
<dbReference type="CDD" id="cd00096">
    <property type="entry name" value="Ig"/>
    <property type="match status" value="1"/>
</dbReference>
<feature type="compositionally biased region" description="Polar residues" evidence="6">
    <location>
        <begin position="773"/>
        <end position="788"/>
    </location>
</feature>
<feature type="region of interest" description="Disordered" evidence="6">
    <location>
        <begin position="1355"/>
        <end position="1434"/>
    </location>
</feature>
<keyword evidence="4" id="KW-0418">Kinase</keyword>
<keyword evidence="1" id="KW-0723">Serine/threonine-protein kinase</keyword>
<evidence type="ECO:0000256" key="1">
    <source>
        <dbReference type="ARBA" id="ARBA00022527"/>
    </source>
</evidence>
<dbReference type="GO" id="GO:0004674">
    <property type="term" value="F:protein serine/threonine kinase activity"/>
    <property type="evidence" value="ECO:0007669"/>
    <property type="project" value="UniProtKB-KW"/>
</dbReference>
<evidence type="ECO:0000256" key="6">
    <source>
        <dbReference type="SAM" id="MobiDB-lite"/>
    </source>
</evidence>
<dbReference type="InterPro" id="IPR013098">
    <property type="entry name" value="Ig_I-set"/>
</dbReference>
<dbReference type="PROSITE" id="PS00108">
    <property type="entry name" value="PROTEIN_KINASE_ST"/>
    <property type="match status" value="1"/>
</dbReference>
<feature type="region of interest" description="Disordered" evidence="6">
    <location>
        <begin position="19"/>
        <end position="79"/>
    </location>
</feature>
<feature type="compositionally biased region" description="Polar residues" evidence="6">
    <location>
        <begin position="639"/>
        <end position="665"/>
    </location>
</feature>
<dbReference type="GO" id="GO:0043065">
    <property type="term" value="P:positive regulation of apoptotic process"/>
    <property type="evidence" value="ECO:0007669"/>
    <property type="project" value="TreeGrafter"/>
</dbReference>
<feature type="compositionally biased region" description="Basic and acidic residues" evidence="6">
    <location>
        <begin position="846"/>
        <end position="859"/>
    </location>
</feature>
<evidence type="ECO:0000256" key="2">
    <source>
        <dbReference type="ARBA" id="ARBA00022679"/>
    </source>
</evidence>
<feature type="region of interest" description="Disordered" evidence="6">
    <location>
        <begin position="1030"/>
        <end position="1053"/>
    </location>
</feature>
<dbReference type="GO" id="GO:0005524">
    <property type="term" value="F:ATP binding"/>
    <property type="evidence" value="ECO:0007669"/>
    <property type="project" value="UniProtKB-KW"/>
</dbReference>
<evidence type="ECO:0000256" key="3">
    <source>
        <dbReference type="ARBA" id="ARBA00022741"/>
    </source>
</evidence>
<evidence type="ECO:0000259" key="7">
    <source>
        <dbReference type="PROSITE" id="PS50011"/>
    </source>
</evidence>
<feature type="compositionally biased region" description="Basic and acidic residues" evidence="6">
    <location>
        <begin position="1420"/>
        <end position="1430"/>
    </location>
</feature>
<feature type="region of interest" description="Disordered" evidence="6">
    <location>
        <begin position="1084"/>
        <end position="1138"/>
    </location>
</feature>
<dbReference type="GO" id="GO:0005634">
    <property type="term" value="C:nucleus"/>
    <property type="evidence" value="ECO:0007669"/>
    <property type="project" value="TreeGrafter"/>
</dbReference>
<dbReference type="Gene3D" id="2.60.40.10">
    <property type="entry name" value="Immunoglobulins"/>
    <property type="match status" value="1"/>
</dbReference>
<dbReference type="SMART" id="SM00220">
    <property type="entry name" value="S_TKc"/>
    <property type="match status" value="1"/>
</dbReference>
<protein>
    <submittedName>
        <fullName evidence="9">CRE-DAPK-1 protein</fullName>
    </submittedName>
</protein>
<feature type="compositionally biased region" description="Polar residues" evidence="6">
    <location>
        <begin position="894"/>
        <end position="930"/>
    </location>
</feature>
<dbReference type="PANTHER" id="PTHR24342">
    <property type="entry name" value="SERINE/THREONINE-PROTEIN KINASE 17"/>
    <property type="match status" value="1"/>
</dbReference>
<keyword evidence="2" id="KW-0808">Transferase</keyword>
<dbReference type="Proteomes" id="UP000230066">
    <property type="component" value="Unassembled WGS sequence"/>
</dbReference>
<evidence type="ECO:0000256" key="5">
    <source>
        <dbReference type="ARBA" id="ARBA00022840"/>
    </source>
</evidence>
<comment type="caution">
    <text evidence="9">The sequence shown here is derived from an EMBL/GenBank/DDBJ whole genome shotgun (WGS) entry which is preliminary data.</text>
</comment>
<feature type="compositionally biased region" description="Polar residues" evidence="6">
    <location>
        <begin position="1127"/>
        <end position="1138"/>
    </location>
</feature>
<dbReference type="Gene3D" id="1.10.510.10">
    <property type="entry name" value="Transferase(Phosphotransferase) domain 1"/>
    <property type="match status" value="1"/>
</dbReference>
<feature type="region of interest" description="Disordered" evidence="6">
    <location>
        <begin position="773"/>
        <end position="873"/>
    </location>
</feature>
<feature type="compositionally biased region" description="Acidic residues" evidence="6">
    <location>
        <begin position="454"/>
        <end position="463"/>
    </location>
</feature>
<feature type="region of interest" description="Disordered" evidence="6">
    <location>
        <begin position="564"/>
        <end position="594"/>
    </location>
</feature>
<feature type="domain" description="Ig-like" evidence="8">
    <location>
        <begin position="106"/>
        <end position="211"/>
    </location>
</feature>
<dbReference type="PROSITE" id="PS50011">
    <property type="entry name" value="PROTEIN_KINASE_DOM"/>
    <property type="match status" value="1"/>
</dbReference>
<sequence>MTDTETKVPFADKFRRFWTTLTRPQAAAPQTEESKSPPQLSSPPDQFKEPNLVSVKQNKAASVPRGAGPNPVGLVSPSATMSTDTGTLFARVLEFSQERKGKNEPPRFEGRLEKEYRTVVSTVTDADQKFDGDENAILLFCFVQTNVQDVVFFWLKDNCEIYPSSRIRILSQPRATLLRINYPQLTDSGLYCCVAANPEGRCETMSRVVVTDPAVSELTDLQSPSADSVASDCGSDVTDRRKRFSMSRFSRSSSLLVSDSRRSKRVRHGDSLIDQLHQLASGGTDDSRHKQCPVRSPLASPTLPPDSQMTSPTTGIPKSAKSGHPGSSSSSPVDTPDEENYEDAGMVISNSDSESQTDILALPECDQPITHSAVLKRTNSMPVRFPQHIRSTFKSARRPIDVSAHAVRKKRINQKSSKKRNRPNTVMVDKIRRQPGDQPQSNLVVSRTGKDDPLADDLTEDDSEHFSTRRKTVEFASVRDKPSKPLDYQATQLGLNKGTTQPSTATTQFAVDGSQSVIQKELKRPGTVSVNEMSSPMETVQILPVETNRPNLVFVSNTVINLGSPKHRKPTEQKLARIKSPQTKNARPTGKTMHDSALSIVHNHSSDDDDDDDDTGAFTFRLDRERQSFDLTPIPKQPNPKTSTLEPSQHISNIQLSDPSRMHTSTMDDKNADDLTASLTSDTSDADLNVDRVLGLHKGTGGNVIEKDTKLTADTGLKNDEHADFELSSVDYRTDSPKVSILQETLSLRSHPAKEKSTPMNLNTSHSLLSVTEAKSTNSLANSSQADTSDADLNADEVSRPDKKLVENEIKQDGKENNHANVENTGNANGEIPSMDRGTDSPNSGVEDKSIPLRSHPETVEPTPVKPQAPKIPVQKDWVKRLANFFQRRSNETKILSKTQSSSMSTLTVNRDSTPSADEQGRRATNGSSRLTTASSLTPAPAATTTTTTTKTVITNGTVISDETKVSIEDYRGFSRGSGTSMVSKTMSLDRPFQPYRNSIGSVNRPHQVTNRVGITSGYVKQTVRQLEQQMTPPSTPVAPEMSPRKNVVMPQSPAPTSVVAVKFNSNNNQRNISSIIRNDQCNNINISNNKNNNNDNNNNNNNNGSDSNKNSNTGNNDNNGKNSINITKQNGKSNEVQTVTRRSFIDLPAVVENPKDNVVISGLSNRDHGAVAEVNKSSTVKPSSQRTTTKVHIDEKSAEVKPIVIRKRPKLAPSLLHSVEGEKHADRHKAEILGADPTLNKSQVSSIEEKKGNKEITICVPTDAKRTTIATNPSGSPSRKCAKSVSSKKEIVKPVESVDKNLSLSKKTDKAKLDTVRVTATATNTTANSIIFTNSNTPTPTIITQEIITPVTSNKSTNHCTSIPIESSSIPSHRSSSTVSTTLVTKSGTVTSKDTSSKSGPISKSLTSLEEQSTVPLTEEQKVDNEVKPETQTTPAQLLPVAKLVETCEREQARRETLEQLRASLLQCPRSPLLEDSEETDDEGSNRVEYPSKVKTARGVDPSTHFEIVGILGRGKFGQVVTCKEKTSGKMFASKTFRTTRLSRHNGELMEVAVLRAVGKHPQIAFMHAAYENGTQCTIVTELVSGGALYKRIQEEGTLDEAITVGIIRQVLLGLRHLQTCQVIHCDLKPENLVMRKPRGYELKIIDFGLACFYKPPQAPRPPAGTLNYLAPETQNYDPQSYATDLWSVAVIAFEILSGITPFEIPCDGDPNRQLSSREILLNITKVRYNFDDEGIVDASREAKDFIRRILVRDPKKRPTVHECLDHPWIAMPDTKRSKITRTVSLRRHVSHRMARNVGARLPIRASSLRKCENNKQTGVQSNV</sequence>
<feature type="region of interest" description="Disordered" evidence="6">
    <location>
        <begin position="396"/>
        <end position="466"/>
    </location>
</feature>
<dbReference type="InterPro" id="IPR036179">
    <property type="entry name" value="Ig-like_dom_sf"/>
</dbReference>
<gene>
    <name evidence="9" type="ORF">D915_004391</name>
</gene>
<dbReference type="SUPFAM" id="SSF56112">
    <property type="entry name" value="Protein kinase-like (PK-like)"/>
    <property type="match status" value="1"/>
</dbReference>
<dbReference type="InterPro" id="IPR008271">
    <property type="entry name" value="Ser/Thr_kinase_AS"/>
</dbReference>
<feature type="compositionally biased region" description="Basic residues" evidence="6">
    <location>
        <begin position="406"/>
        <end position="422"/>
    </location>
</feature>
<evidence type="ECO:0000259" key="8">
    <source>
        <dbReference type="PROSITE" id="PS50835"/>
    </source>
</evidence>
<evidence type="ECO:0000313" key="9">
    <source>
        <dbReference type="EMBL" id="THD24642.1"/>
    </source>
</evidence>
<keyword evidence="10" id="KW-1185">Reference proteome</keyword>
<organism evidence="9 10">
    <name type="scientific">Fasciola hepatica</name>
    <name type="common">Liver fluke</name>
    <dbReference type="NCBI Taxonomy" id="6192"/>
    <lineage>
        <taxon>Eukaryota</taxon>
        <taxon>Metazoa</taxon>
        <taxon>Spiralia</taxon>
        <taxon>Lophotrochozoa</taxon>
        <taxon>Platyhelminthes</taxon>
        <taxon>Trematoda</taxon>
        <taxon>Digenea</taxon>
        <taxon>Plagiorchiida</taxon>
        <taxon>Echinostomata</taxon>
        <taxon>Echinostomatoidea</taxon>
        <taxon>Fasciolidae</taxon>
        <taxon>Fasciola</taxon>
    </lineage>
</organism>
<feature type="compositionally biased region" description="Low complexity" evidence="6">
    <location>
        <begin position="317"/>
        <end position="332"/>
    </location>
</feature>
<dbReference type="PANTHER" id="PTHR24342:SF14">
    <property type="entry name" value="DEATH-ASSOCIATED PROTEIN KINASE DAPK-1"/>
    <property type="match status" value="1"/>
</dbReference>
<keyword evidence="3" id="KW-0547">Nucleotide-binding</keyword>
<accession>A0A4E0RZD6</accession>
<reference evidence="9" key="1">
    <citation type="submission" date="2019-03" db="EMBL/GenBank/DDBJ databases">
        <title>Improved annotation for the trematode Fasciola hepatica.</title>
        <authorList>
            <person name="Choi Y.-J."/>
            <person name="Martin J."/>
            <person name="Mitreva M."/>
        </authorList>
    </citation>
    <scope>NUCLEOTIDE SEQUENCE [LARGE SCALE GENOMIC DNA]</scope>
</reference>
<dbReference type="Gene3D" id="3.30.200.20">
    <property type="entry name" value="Phosphorylase Kinase, domain 1"/>
    <property type="match status" value="1"/>
</dbReference>
<feature type="compositionally biased region" description="Low complexity" evidence="6">
    <location>
        <begin position="1084"/>
        <end position="1126"/>
    </location>
</feature>
<dbReference type="InterPro" id="IPR000719">
    <property type="entry name" value="Prot_kinase_dom"/>
</dbReference>
<dbReference type="InterPro" id="IPR013783">
    <property type="entry name" value="Ig-like_fold"/>
</dbReference>
<feature type="domain" description="Protein kinase" evidence="7">
    <location>
        <begin position="1507"/>
        <end position="1771"/>
    </location>
</feature>
<dbReference type="Pfam" id="PF07679">
    <property type="entry name" value="I-set"/>
    <property type="match status" value="1"/>
</dbReference>
<dbReference type="Pfam" id="PF00069">
    <property type="entry name" value="Pkinase"/>
    <property type="match status" value="1"/>
</dbReference>
<feature type="compositionally biased region" description="Polar residues" evidence="6">
    <location>
        <begin position="305"/>
        <end position="316"/>
    </location>
</feature>
<dbReference type="GO" id="GO:0035556">
    <property type="term" value="P:intracellular signal transduction"/>
    <property type="evidence" value="ECO:0007669"/>
    <property type="project" value="TreeGrafter"/>
</dbReference>
<feature type="compositionally biased region" description="Polar residues" evidence="6">
    <location>
        <begin position="819"/>
        <end position="828"/>
    </location>
</feature>
<evidence type="ECO:0000313" key="10">
    <source>
        <dbReference type="Proteomes" id="UP000230066"/>
    </source>
</evidence>